<dbReference type="PANTHER" id="PTHR24184">
    <property type="entry name" value="SI:CH211-189E2.2"/>
    <property type="match status" value="1"/>
</dbReference>
<dbReference type="Pfam" id="PF12796">
    <property type="entry name" value="Ank_2"/>
    <property type="match status" value="2"/>
</dbReference>
<dbReference type="PROSITE" id="PS50089">
    <property type="entry name" value="ZF_RING_2"/>
    <property type="match status" value="1"/>
</dbReference>
<dbReference type="SMART" id="SM00184">
    <property type="entry name" value="RING"/>
    <property type="match status" value="1"/>
</dbReference>
<dbReference type="OrthoDB" id="1711136at2759"/>
<keyword evidence="1" id="KW-0479">Metal-binding</keyword>
<protein>
    <submittedName>
        <fullName evidence="3">Ankyrin repeat protein 2</fullName>
    </submittedName>
</protein>
<gene>
    <name evidence="3" type="ORF">GMRT_12414</name>
</gene>
<dbReference type="PANTHER" id="PTHR24184:SF11">
    <property type="entry name" value="ANKYRIN REPEAT AND SOCS BOX CONTAINING 3"/>
    <property type="match status" value="1"/>
</dbReference>
<dbReference type="SMART" id="SM00248">
    <property type="entry name" value="ANK"/>
    <property type="match status" value="5"/>
</dbReference>
<organism evidence="3 4">
    <name type="scientific">Giardia muris</name>
    <dbReference type="NCBI Taxonomy" id="5742"/>
    <lineage>
        <taxon>Eukaryota</taxon>
        <taxon>Metamonada</taxon>
        <taxon>Diplomonadida</taxon>
        <taxon>Hexamitidae</taxon>
        <taxon>Giardiinae</taxon>
        <taxon>Giardia</taxon>
    </lineage>
</organism>
<reference evidence="3 4" key="1">
    <citation type="submission" date="2019-05" db="EMBL/GenBank/DDBJ databases">
        <title>The compact genome of Giardia muris reveals important steps in the evolution of intestinal protozoan parasites.</title>
        <authorList>
            <person name="Xu F."/>
            <person name="Jimenez-Gonzalez A."/>
            <person name="Einarsson E."/>
            <person name="Astvaldsson A."/>
            <person name="Peirasmaki D."/>
            <person name="Eckmann L."/>
            <person name="Andersson J.O."/>
            <person name="Svard S.G."/>
            <person name="Jerlstrom-Hultqvist J."/>
        </authorList>
    </citation>
    <scope>NUCLEOTIDE SEQUENCE [LARGE SCALE GENOMIC DNA]</scope>
    <source>
        <strain evidence="3 4">Roberts-Thomson</strain>
    </source>
</reference>
<comment type="caution">
    <text evidence="3">The sequence shown here is derived from an EMBL/GenBank/DDBJ whole genome shotgun (WGS) entry which is preliminary data.</text>
</comment>
<dbReference type="SUPFAM" id="SSF57850">
    <property type="entry name" value="RING/U-box"/>
    <property type="match status" value="1"/>
</dbReference>
<dbReference type="Gene3D" id="1.25.40.20">
    <property type="entry name" value="Ankyrin repeat-containing domain"/>
    <property type="match status" value="1"/>
</dbReference>
<dbReference type="VEuPathDB" id="GiardiaDB:GMRT_12414"/>
<dbReference type="InterPro" id="IPR001841">
    <property type="entry name" value="Znf_RING"/>
</dbReference>
<evidence type="ECO:0000256" key="1">
    <source>
        <dbReference type="PROSITE-ProRule" id="PRU00175"/>
    </source>
</evidence>
<proteinExistence type="predicted"/>
<dbReference type="InterPro" id="IPR036770">
    <property type="entry name" value="Ankyrin_rpt-contain_sf"/>
</dbReference>
<dbReference type="GO" id="GO:0008270">
    <property type="term" value="F:zinc ion binding"/>
    <property type="evidence" value="ECO:0007669"/>
    <property type="project" value="UniProtKB-KW"/>
</dbReference>
<dbReference type="InterPro" id="IPR002110">
    <property type="entry name" value="Ankyrin_rpt"/>
</dbReference>
<keyword evidence="1" id="KW-0862">Zinc</keyword>
<keyword evidence="1" id="KW-0863">Zinc-finger</keyword>
<accession>A0A4Z1T3W5</accession>
<dbReference type="AlphaFoldDB" id="A0A4Z1T3W5"/>
<keyword evidence="4" id="KW-1185">Reference proteome</keyword>
<evidence type="ECO:0000313" key="4">
    <source>
        <dbReference type="Proteomes" id="UP000315496"/>
    </source>
</evidence>
<dbReference type="SUPFAM" id="SSF48403">
    <property type="entry name" value="Ankyrin repeat"/>
    <property type="match status" value="1"/>
</dbReference>
<dbReference type="InterPro" id="IPR013083">
    <property type="entry name" value="Znf_RING/FYVE/PHD"/>
</dbReference>
<dbReference type="Pfam" id="PF13920">
    <property type="entry name" value="zf-C3HC4_3"/>
    <property type="match status" value="1"/>
</dbReference>
<feature type="domain" description="RING-type" evidence="2">
    <location>
        <begin position="387"/>
        <end position="423"/>
    </location>
</feature>
<dbReference type="EMBL" id="VDLU01000004">
    <property type="protein sequence ID" value="TNJ27229.1"/>
    <property type="molecule type" value="Genomic_DNA"/>
</dbReference>
<dbReference type="Gene3D" id="3.30.40.10">
    <property type="entry name" value="Zinc/RING finger domain, C3HC4 (zinc finger)"/>
    <property type="match status" value="1"/>
</dbReference>
<evidence type="ECO:0000259" key="2">
    <source>
        <dbReference type="PROSITE" id="PS50089"/>
    </source>
</evidence>
<evidence type="ECO:0000313" key="3">
    <source>
        <dbReference type="EMBL" id="TNJ27229.1"/>
    </source>
</evidence>
<dbReference type="Proteomes" id="UP000315496">
    <property type="component" value="Chromosome 4"/>
</dbReference>
<sequence length="469" mass="51350">MDEWVEAVEGCQLGRVLELRERWLGATWSDGQTALMKAVVMGEKELAGALLGAHGAFCYRQFSALMWAVYCGDAEMVALLSGEEAGLQNHWGATALMYAVLYERYALIPLLLEKEATLGLTRAFYGELPAHTMRLISHVPGKTALMLAAEAGLLPAVKLLFPAEADCRCERGWTAVEYAKASGQAEVLAWLLEARKERGGGEGDAPDVASFADSVAFPYEPNRGYGSLAYFCTPRTETIMNKDVADWTDDELAHLFDVACETKNKLFTAKLLLLLSTDQRHVEWALDVVEKSGRRDFRLLLFGLTTCGTASTLKRFLLDLVEPFFEATLLRGAKEAREAKELLDRVQTHLVELLCAPTSVFNETFVASVVAEAVGGDEQDTFEGGVCTICLSNQPDCVLLPCRHLACCAECVVELNRECPLCREKIASHVRLDEDPEGGEGGDDCGGADAMRELRRLDGEYARLLSTGG</sequence>
<name>A0A4Z1T3W5_GIAMU</name>